<evidence type="ECO:0000313" key="3">
    <source>
        <dbReference type="Proteomes" id="UP000324897"/>
    </source>
</evidence>
<reference evidence="2 3" key="1">
    <citation type="journal article" date="2019" name="Sci. Rep.">
        <title>A high-quality genome of Eragrostis curvula grass provides insights into Poaceae evolution and supports new strategies to enhance forage quality.</title>
        <authorList>
            <person name="Carballo J."/>
            <person name="Santos B.A.C.M."/>
            <person name="Zappacosta D."/>
            <person name="Garbus I."/>
            <person name="Selva J.P."/>
            <person name="Gallo C.A."/>
            <person name="Diaz A."/>
            <person name="Albertini E."/>
            <person name="Caccamo M."/>
            <person name="Echenique V."/>
        </authorList>
    </citation>
    <scope>NUCLEOTIDE SEQUENCE [LARGE SCALE GENOMIC DNA]</scope>
    <source>
        <strain evidence="3">cv. Victoria</strain>
        <tissue evidence="2">Leaf</tissue>
    </source>
</reference>
<dbReference type="AlphaFoldDB" id="A0A5J9TDY9"/>
<name>A0A5J9TDY9_9POAL</name>
<evidence type="ECO:0000313" key="2">
    <source>
        <dbReference type="EMBL" id="TVU09427.1"/>
    </source>
</evidence>
<dbReference type="EMBL" id="RWGY01000039">
    <property type="protein sequence ID" value="TVU09427.1"/>
    <property type="molecule type" value="Genomic_DNA"/>
</dbReference>
<protein>
    <submittedName>
        <fullName evidence="2">Uncharacterized protein</fullName>
    </submittedName>
</protein>
<dbReference type="Proteomes" id="UP000324897">
    <property type="component" value="Chromosome 3"/>
</dbReference>
<keyword evidence="3" id="KW-1185">Reference proteome</keyword>
<comment type="caution">
    <text evidence="2">The sequence shown here is derived from an EMBL/GenBank/DDBJ whole genome shotgun (WGS) entry which is preliminary data.</text>
</comment>
<sequence length="60" mass="6689">MICRDLGEGSVLVQIANVALGAVGAKQWNAGLHQMVTVLVVSWVLLYVQERDSKFRKKFD</sequence>
<dbReference type="Gramene" id="TVU09427">
    <property type="protein sequence ID" value="TVU09427"/>
    <property type="gene ID" value="EJB05_42899"/>
</dbReference>
<gene>
    <name evidence="2" type="ORF">EJB05_42899</name>
</gene>
<accession>A0A5J9TDY9</accession>
<keyword evidence="1" id="KW-1133">Transmembrane helix</keyword>
<keyword evidence="1" id="KW-0472">Membrane</keyword>
<evidence type="ECO:0000256" key="1">
    <source>
        <dbReference type="SAM" id="Phobius"/>
    </source>
</evidence>
<keyword evidence="1" id="KW-0812">Transmembrane</keyword>
<proteinExistence type="predicted"/>
<feature type="transmembrane region" description="Helical" evidence="1">
    <location>
        <begin position="30"/>
        <end position="48"/>
    </location>
</feature>
<organism evidence="2 3">
    <name type="scientific">Eragrostis curvula</name>
    <name type="common">weeping love grass</name>
    <dbReference type="NCBI Taxonomy" id="38414"/>
    <lineage>
        <taxon>Eukaryota</taxon>
        <taxon>Viridiplantae</taxon>
        <taxon>Streptophyta</taxon>
        <taxon>Embryophyta</taxon>
        <taxon>Tracheophyta</taxon>
        <taxon>Spermatophyta</taxon>
        <taxon>Magnoliopsida</taxon>
        <taxon>Liliopsida</taxon>
        <taxon>Poales</taxon>
        <taxon>Poaceae</taxon>
        <taxon>PACMAD clade</taxon>
        <taxon>Chloridoideae</taxon>
        <taxon>Eragrostideae</taxon>
        <taxon>Eragrostidinae</taxon>
        <taxon>Eragrostis</taxon>
    </lineage>
</organism>